<name>A0ABS4IMB5_9BACI</name>
<evidence type="ECO:0000313" key="2">
    <source>
        <dbReference type="Proteomes" id="UP001519345"/>
    </source>
</evidence>
<protein>
    <submittedName>
        <fullName evidence="1">Transcriptional regulator of heat shock response</fullName>
    </submittedName>
</protein>
<organism evidence="1 2">
    <name type="scientific">Virgibacillus natechei</name>
    <dbReference type="NCBI Taxonomy" id="1216297"/>
    <lineage>
        <taxon>Bacteria</taxon>
        <taxon>Bacillati</taxon>
        <taxon>Bacillota</taxon>
        <taxon>Bacilli</taxon>
        <taxon>Bacillales</taxon>
        <taxon>Bacillaceae</taxon>
        <taxon>Virgibacillus</taxon>
    </lineage>
</organism>
<gene>
    <name evidence="1" type="ORF">J2Z83_003575</name>
</gene>
<dbReference type="RefSeq" id="WP_209464487.1">
    <property type="nucleotide sequence ID" value="NZ_CP110224.1"/>
</dbReference>
<evidence type="ECO:0000313" key="1">
    <source>
        <dbReference type="EMBL" id="MBP1971436.1"/>
    </source>
</evidence>
<keyword evidence="1" id="KW-0346">Stress response</keyword>
<accession>A0ABS4IMB5</accession>
<keyword evidence="2" id="KW-1185">Reference proteome</keyword>
<reference evidence="1 2" key="1">
    <citation type="submission" date="2021-03" db="EMBL/GenBank/DDBJ databases">
        <title>Genomic Encyclopedia of Type Strains, Phase IV (KMG-IV): sequencing the most valuable type-strain genomes for metagenomic binning, comparative biology and taxonomic classification.</title>
        <authorList>
            <person name="Goeker M."/>
        </authorList>
    </citation>
    <scope>NUCLEOTIDE SEQUENCE [LARGE SCALE GENOMIC DNA]</scope>
    <source>
        <strain evidence="1 2">DSM 25609</strain>
    </source>
</reference>
<sequence length="275" mass="32427">MDINNDELNKLAKGHKKIFEKFTINYGTYKINNNDYYLVVYKRKKIKGLAIISSQSTKDINECLEALTWLTRYNQVRNLAFIHVDFRANINFDSFYTIKNFLEKVLQNVSLSADEKRIFEESDLALQTIINLQHQLISDYDKFLEKEKKVERGEIEVVTKEHINDVLHFINTFDFIQYKQLTEQYNTISAFKRIFKMVKDNPEIKVLSDSAVNTYLQEFVSSKANLQKNLKKVTHVPDLEQLSKEEHIEVARKTTLQSIDNVIARQKKMLRHPKI</sequence>
<proteinExistence type="predicted"/>
<dbReference type="EMBL" id="JAGGKX010000026">
    <property type="protein sequence ID" value="MBP1971436.1"/>
    <property type="molecule type" value="Genomic_DNA"/>
</dbReference>
<comment type="caution">
    <text evidence="1">The sequence shown here is derived from an EMBL/GenBank/DDBJ whole genome shotgun (WGS) entry which is preliminary data.</text>
</comment>
<dbReference type="Proteomes" id="UP001519345">
    <property type="component" value="Unassembled WGS sequence"/>
</dbReference>